<protein>
    <recommendedName>
        <fullName evidence="2">Rhodopsin domain-containing protein</fullName>
    </recommendedName>
</protein>
<reference evidence="3" key="1">
    <citation type="journal article" date="2020" name="Stud. Mycol.">
        <title>101 Dothideomycetes genomes: a test case for predicting lifestyles and emergence of pathogens.</title>
        <authorList>
            <person name="Haridas S."/>
            <person name="Albert R."/>
            <person name="Binder M."/>
            <person name="Bloem J."/>
            <person name="Labutti K."/>
            <person name="Salamov A."/>
            <person name="Andreopoulos B."/>
            <person name="Baker S."/>
            <person name="Barry K."/>
            <person name="Bills G."/>
            <person name="Bluhm B."/>
            <person name="Cannon C."/>
            <person name="Castanera R."/>
            <person name="Culley D."/>
            <person name="Daum C."/>
            <person name="Ezra D."/>
            <person name="Gonzalez J."/>
            <person name="Henrissat B."/>
            <person name="Kuo A."/>
            <person name="Liang C."/>
            <person name="Lipzen A."/>
            <person name="Lutzoni F."/>
            <person name="Magnuson J."/>
            <person name="Mondo S."/>
            <person name="Nolan M."/>
            <person name="Ohm R."/>
            <person name="Pangilinan J."/>
            <person name="Park H.-J."/>
            <person name="Ramirez L."/>
            <person name="Alfaro M."/>
            <person name="Sun H."/>
            <person name="Tritt A."/>
            <person name="Yoshinaga Y."/>
            <person name="Zwiers L.-H."/>
            <person name="Turgeon B."/>
            <person name="Goodwin S."/>
            <person name="Spatafora J."/>
            <person name="Crous P."/>
            <person name="Grigoriev I."/>
        </authorList>
    </citation>
    <scope>NUCLEOTIDE SEQUENCE</scope>
    <source>
        <strain evidence="3">CBS 116435</strain>
    </source>
</reference>
<feature type="transmembrane region" description="Helical" evidence="1">
    <location>
        <begin position="212"/>
        <end position="233"/>
    </location>
</feature>
<sequence>MSSSSPTATLAPSTVVTDRDHGGLVTITAAFCLAMTWVFFFIRMLIRWPWHGLFGKDDVAATIASLLALVQTVVVLVAVTVGFGKNSEDISSGSLTSAEKMIFASDVIYTLVLFFSKFAVTVLFRRLSSVPIHVKYSDIIAVASMVFGTVSVFIVAIRQRPLRPWEEGPVTGHSTLSRWIAVEVMSSVLDLSIVIFPVYLVWDLQMRTSKKAWVVIGFVTRLPLVPIAILRLISLSRDVSSTDFNFAYSTTEIYTQVEMCYSIISITVPCLHIFMQAAHTGLLGGTVSDLRSIGRATLDKASAGSGTHDLSQSKTRHSIKASEPFESIELQDPTLGETISKATIGSDKVSLASDSSTTAIVVRQTVNVQYSPAL</sequence>
<dbReference type="InterPro" id="IPR049326">
    <property type="entry name" value="Rhodopsin_dom_fungi"/>
</dbReference>
<feature type="domain" description="Rhodopsin" evidence="2">
    <location>
        <begin position="42"/>
        <end position="275"/>
    </location>
</feature>
<dbReference type="PANTHER" id="PTHR39614">
    <property type="entry name" value="INTEGRAL MEMBRANE PROTEIN"/>
    <property type="match status" value="1"/>
</dbReference>
<comment type="caution">
    <text evidence="3">The sequence shown here is derived from an EMBL/GenBank/DDBJ whole genome shotgun (WGS) entry which is preliminary data.</text>
</comment>
<feature type="transmembrane region" description="Helical" evidence="1">
    <location>
        <begin position="101"/>
        <end position="124"/>
    </location>
</feature>
<keyword evidence="1" id="KW-0812">Transmembrane</keyword>
<proteinExistence type="predicted"/>
<evidence type="ECO:0000259" key="2">
    <source>
        <dbReference type="Pfam" id="PF20684"/>
    </source>
</evidence>
<dbReference type="Proteomes" id="UP000799441">
    <property type="component" value="Unassembled WGS sequence"/>
</dbReference>
<feature type="transmembrane region" description="Helical" evidence="1">
    <location>
        <begin position="177"/>
        <end position="200"/>
    </location>
</feature>
<dbReference type="PANTHER" id="PTHR39614:SF2">
    <property type="entry name" value="INTEGRAL MEMBRANE PROTEIN"/>
    <property type="match status" value="1"/>
</dbReference>
<keyword evidence="1" id="KW-1133">Transmembrane helix</keyword>
<keyword evidence="1" id="KW-0472">Membrane</keyword>
<name>A0A9P4QBS1_9PEZI</name>
<accession>A0A9P4QBS1</accession>
<keyword evidence="4" id="KW-1185">Reference proteome</keyword>
<feature type="transmembrane region" description="Helical" evidence="1">
    <location>
        <begin position="24"/>
        <end position="46"/>
    </location>
</feature>
<evidence type="ECO:0000313" key="4">
    <source>
        <dbReference type="Proteomes" id="UP000799441"/>
    </source>
</evidence>
<evidence type="ECO:0000256" key="1">
    <source>
        <dbReference type="SAM" id="Phobius"/>
    </source>
</evidence>
<dbReference type="AlphaFoldDB" id="A0A9P4QBS1"/>
<feature type="transmembrane region" description="Helical" evidence="1">
    <location>
        <begin position="58"/>
        <end position="81"/>
    </location>
</feature>
<feature type="transmembrane region" description="Helical" evidence="1">
    <location>
        <begin position="136"/>
        <end position="157"/>
    </location>
</feature>
<dbReference type="OrthoDB" id="3897607at2759"/>
<dbReference type="EMBL" id="MU003772">
    <property type="protein sequence ID" value="KAF2724293.1"/>
    <property type="molecule type" value="Genomic_DNA"/>
</dbReference>
<organism evidence="3 4">
    <name type="scientific">Polychaeton citri CBS 116435</name>
    <dbReference type="NCBI Taxonomy" id="1314669"/>
    <lineage>
        <taxon>Eukaryota</taxon>
        <taxon>Fungi</taxon>
        <taxon>Dikarya</taxon>
        <taxon>Ascomycota</taxon>
        <taxon>Pezizomycotina</taxon>
        <taxon>Dothideomycetes</taxon>
        <taxon>Dothideomycetidae</taxon>
        <taxon>Capnodiales</taxon>
        <taxon>Capnodiaceae</taxon>
        <taxon>Polychaeton</taxon>
    </lineage>
</organism>
<evidence type="ECO:0000313" key="3">
    <source>
        <dbReference type="EMBL" id="KAF2724293.1"/>
    </source>
</evidence>
<gene>
    <name evidence="3" type="ORF">K431DRAFT_282143</name>
</gene>
<dbReference type="Pfam" id="PF20684">
    <property type="entry name" value="Fung_rhodopsin"/>
    <property type="match status" value="1"/>
</dbReference>